<dbReference type="Proteomes" id="UP000198519">
    <property type="component" value="Unassembled WGS sequence"/>
</dbReference>
<gene>
    <name evidence="3" type="ORF">SAMN04487963_0657</name>
</gene>
<evidence type="ECO:0000256" key="2">
    <source>
        <dbReference type="SAM" id="Phobius"/>
    </source>
</evidence>
<feature type="region of interest" description="Disordered" evidence="1">
    <location>
        <begin position="1"/>
        <end position="20"/>
    </location>
</feature>
<proteinExistence type="predicted"/>
<feature type="compositionally biased region" description="Polar residues" evidence="1">
    <location>
        <begin position="1"/>
        <end position="15"/>
    </location>
</feature>
<evidence type="ECO:0000313" key="3">
    <source>
        <dbReference type="EMBL" id="SFL94377.1"/>
    </source>
</evidence>
<sequence>MTTTMADSMTDNDINPRTAEQARRGRRIALALFAIGFGPMLLATVMYFTGWLNPTGQANHGDLIQPLVPISQLNLVGDDGRRLADRFTSPTAPRQWLMLVAAEGCDADCESLLYLARQVNIALGKDADRVMRAAFLAGIAQGQRNQVAAEYGTMELLSPGAREPIWPTGADPATAPRILLVDPLGNVMMQYTTANSGEDMLKDLKRLLKLSQLG</sequence>
<evidence type="ECO:0008006" key="5">
    <source>
        <dbReference type="Google" id="ProtNLM"/>
    </source>
</evidence>
<keyword evidence="2" id="KW-0472">Membrane</keyword>
<dbReference type="AlphaFoldDB" id="A0A1I4LV00"/>
<dbReference type="EMBL" id="FOUE01000001">
    <property type="protein sequence ID" value="SFL94377.1"/>
    <property type="molecule type" value="Genomic_DNA"/>
</dbReference>
<feature type="transmembrane region" description="Helical" evidence="2">
    <location>
        <begin position="28"/>
        <end position="52"/>
    </location>
</feature>
<evidence type="ECO:0000256" key="1">
    <source>
        <dbReference type="SAM" id="MobiDB-lite"/>
    </source>
</evidence>
<keyword evidence="4" id="KW-1185">Reference proteome</keyword>
<dbReference type="STRING" id="488535.SAMN04487963_0657"/>
<name>A0A1I4LV00_9GAMM</name>
<keyword evidence="2" id="KW-1133">Transmembrane helix</keyword>
<reference evidence="4" key="1">
    <citation type="submission" date="2016-10" db="EMBL/GenBank/DDBJ databases">
        <authorList>
            <person name="Varghese N."/>
            <person name="Submissions S."/>
        </authorList>
    </citation>
    <scope>NUCLEOTIDE SEQUENCE [LARGE SCALE GENOMIC DNA]</scope>
    <source>
        <strain evidence="4">CGMCC 1.7061</strain>
    </source>
</reference>
<evidence type="ECO:0000313" key="4">
    <source>
        <dbReference type="Proteomes" id="UP000198519"/>
    </source>
</evidence>
<protein>
    <recommendedName>
        <fullName evidence="5">Cytochrome oxidase Cu insertion factor, SCO1/SenC/PrrC family</fullName>
    </recommendedName>
</protein>
<organism evidence="3 4">
    <name type="scientific">Marinobacter zhejiangensis</name>
    <dbReference type="NCBI Taxonomy" id="488535"/>
    <lineage>
        <taxon>Bacteria</taxon>
        <taxon>Pseudomonadati</taxon>
        <taxon>Pseudomonadota</taxon>
        <taxon>Gammaproteobacteria</taxon>
        <taxon>Pseudomonadales</taxon>
        <taxon>Marinobacteraceae</taxon>
        <taxon>Marinobacter</taxon>
    </lineage>
</organism>
<accession>A0A1I4LV00</accession>
<keyword evidence="2" id="KW-0812">Transmembrane</keyword>
<dbReference type="RefSeq" id="WP_245749849.1">
    <property type="nucleotide sequence ID" value="NZ_FOUE01000001.1"/>
</dbReference>